<dbReference type="Proteomes" id="UP001157161">
    <property type="component" value="Unassembled WGS sequence"/>
</dbReference>
<sequence>MKVKDPGQIRRWRKQRHFSQRDLAFLTRRSQAAIWQIENGKLRTLEEDFALAIAARLDVPWEDLFEAHEVVSIATVTNGVSTTRHAAAAVA</sequence>
<reference evidence="2" key="2">
    <citation type="submission" date="2023-02" db="EMBL/GenBank/DDBJ databases">
        <authorList>
            <person name="Sun Q."/>
            <person name="Mori K."/>
        </authorList>
    </citation>
    <scope>NUCLEOTIDE SEQUENCE</scope>
    <source>
        <strain evidence="2">NBRC 112290</strain>
    </source>
</reference>
<evidence type="ECO:0000313" key="3">
    <source>
        <dbReference type="Proteomes" id="UP001157161"/>
    </source>
</evidence>
<dbReference type="EMBL" id="BSUM01000001">
    <property type="protein sequence ID" value="GMA31570.1"/>
    <property type="molecule type" value="Genomic_DNA"/>
</dbReference>
<dbReference type="SMART" id="SM00530">
    <property type="entry name" value="HTH_XRE"/>
    <property type="match status" value="1"/>
</dbReference>
<dbReference type="RefSeq" id="WP_284250368.1">
    <property type="nucleotide sequence ID" value="NZ_BSUM01000001.1"/>
</dbReference>
<evidence type="ECO:0000313" key="2">
    <source>
        <dbReference type="EMBL" id="GMA31570.1"/>
    </source>
</evidence>
<dbReference type="SUPFAM" id="SSF47413">
    <property type="entry name" value="lambda repressor-like DNA-binding domains"/>
    <property type="match status" value="1"/>
</dbReference>
<dbReference type="Pfam" id="PF01381">
    <property type="entry name" value="HTH_3"/>
    <property type="match status" value="1"/>
</dbReference>
<dbReference type="InterPro" id="IPR010982">
    <property type="entry name" value="Lambda_DNA-bd_dom_sf"/>
</dbReference>
<proteinExistence type="predicted"/>
<dbReference type="AlphaFoldDB" id="A0AA38CTQ9"/>
<dbReference type="GO" id="GO:0003677">
    <property type="term" value="F:DNA binding"/>
    <property type="evidence" value="ECO:0007669"/>
    <property type="project" value="InterPro"/>
</dbReference>
<dbReference type="CDD" id="cd00093">
    <property type="entry name" value="HTH_XRE"/>
    <property type="match status" value="1"/>
</dbReference>
<keyword evidence="3" id="KW-1185">Reference proteome</keyword>
<gene>
    <name evidence="2" type="ORF">GCM10025875_15620</name>
</gene>
<dbReference type="Gene3D" id="1.10.260.40">
    <property type="entry name" value="lambda repressor-like DNA-binding domains"/>
    <property type="match status" value="1"/>
</dbReference>
<dbReference type="InterPro" id="IPR001387">
    <property type="entry name" value="Cro/C1-type_HTH"/>
</dbReference>
<comment type="caution">
    <text evidence="2">The sequence shown here is derived from an EMBL/GenBank/DDBJ whole genome shotgun (WGS) entry which is preliminary data.</text>
</comment>
<feature type="domain" description="HTH cro/C1-type" evidence="1">
    <location>
        <begin position="9"/>
        <end position="64"/>
    </location>
</feature>
<evidence type="ECO:0000259" key="1">
    <source>
        <dbReference type="PROSITE" id="PS50943"/>
    </source>
</evidence>
<accession>A0AA38CTQ9</accession>
<name>A0AA38CTQ9_9MICO</name>
<dbReference type="PROSITE" id="PS50943">
    <property type="entry name" value="HTH_CROC1"/>
    <property type="match status" value="1"/>
</dbReference>
<protein>
    <recommendedName>
        <fullName evidence="1">HTH cro/C1-type domain-containing protein</fullName>
    </recommendedName>
</protein>
<reference evidence="2" key="1">
    <citation type="journal article" date="2014" name="Int. J. Syst. Evol. Microbiol.">
        <title>Complete genome sequence of Corynebacterium casei LMG S-19264T (=DSM 44701T), isolated from a smear-ripened cheese.</title>
        <authorList>
            <consortium name="US DOE Joint Genome Institute (JGI-PGF)"/>
            <person name="Walter F."/>
            <person name="Albersmeier A."/>
            <person name="Kalinowski J."/>
            <person name="Ruckert C."/>
        </authorList>
    </citation>
    <scope>NUCLEOTIDE SEQUENCE</scope>
    <source>
        <strain evidence="2">NBRC 112290</strain>
    </source>
</reference>
<organism evidence="2 3">
    <name type="scientific">Litorihabitans aurantiacus</name>
    <dbReference type="NCBI Taxonomy" id="1930061"/>
    <lineage>
        <taxon>Bacteria</taxon>
        <taxon>Bacillati</taxon>
        <taxon>Actinomycetota</taxon>
        <taxon>Actinomycetes</taxon>
        <taxon>Micrococcales</taxon>
        <taxon>Beutenbergiaceae</taxon>
        <taxon>Litorihabitans</taxon>
    </lineage>
</organism>